<dbReference type="InterPro" id="IPR058627">
    <property type="entry name" value="MdtA-like_C"/>
</dbReference>
<evidence type="ECO:0000256" key="2">
    <source>
        <dbReference type="ARBA" id="ARBA00009477"/>
    </source>
</evidence>
<keyword evidence="9" id="KW-1185">Reference proteome</keyword>
<feature type="domain" description="Multidrug resistance protein MdtA-like alpha-helical hairpin" evidence="4">
    <location>
        <begin position="102"/>
        <end position="168"/>
    </location>
</feature>
<feature type="domain" description="Multidrug resistance protein MdtA-like beta-barrel" evidence="6">
    <location>
        <begin position="206"/>
        <end position="288"/>
    </location>
</feature>
<comment type="subcellular location">
    <subcellularLocation>
        <location evidence="1">Cell envelope</location>
    </subcellularLocation>
</comment>
<sequence>MNRISIAIFIVLGAGAAVSCGGNKQQQRPGAQAVPVSTGKVSEEIVTGRKSYPGSVVPLNQTDLRAEVSGYITGIFVADGATVSKGQKLYEIDRTRYAAAQEQARSALAIAESNLARVKRDLERYRKLAEQDAIAKQTLDYAETDLSNAEAQALSAKAALTTATTDLNRSVIVAPFSGTIGISQVRMGALVSAGNTLINTISTTSPIAVDFPVNEKEIQHFTSLQKNAGAEKDSVITLQLPGGKAYPQPGRITALDRAVDPGTGTITVRASFANPDGLLRAGMNTTVLVLDRPEGKQVVIPYKAVTEQLGQSSVFVVSDSSTAEQRTVVLGQKVGDKVVVNSGLKSGETIITDGLINIRNGAKVTTQQPQPQQPAKP</sequence>
<feature type="domain" description="Multidrug resistance protein MdtA-like C-terminal permuted SH3" evidence="7">
    <location>
        <begin position="298"/>
        <end position="355"/>
    </location>
</feature>
<dbReference type="SUPFAM" id="SSF111369">
    <property type="entry name" value="HlyD-like secretion proteins"/>
    <property type="match status" value="1"/>
</dbReference>
<reference evidence="8 9" key="1">
    <citation type="submission" date="2019-07" db="EMBL/GenBank/DDBJ databases">
        <title>Whole genome shotgun sequence of Chitinophaga cymbidii NBRC 109752.</title>
        <authorList>
            <person name="Hosoyama A."/>
            <person name="Uohara A."/>
            <person name="Ohji S."/>
            <person name="Ichikawa N."/>
        </authorList>
    </citation>
    <scope>NUCLEOTIDE SEQUENCE [LARGE SCALE GENOMIC DNA]</scope>
    <source>
        <strain evidence="8 9">NBRC 109752</strain>
    </source>
</reference>
<evidence type="ECO:0000259" key="7">
    <source>
        <dbReference type="Pfam" id="PF25967"/>
    </source>
</evidence>
<evidence type="ECO:0000313" key="8">
    <source>
        <dbReference type="EMBL" id="GEP98452.1"/>
    </source>
</evidence>
<evidence type="ECO:0000259" key="6">
    <source>
        <dbReference type="Pfam" id="PF25944"/>
    </source>
</evidence>
<evidence type="ECO:0000256" key="1">
    <source>
        <dbReference type="ARBA" id="ARBA00004196"/>
    </source>
</evidence>
<gene>
    <name evidence="8" type="ORF">CCY01nite_47120</name>
</gene>
<comment type="caution">
    <text evidence="8">The sequence shown here is derived from an EMBL/GenBank/DDBJ whole genome shotgun (WGS) entry which is preliminary data.</text>
</comment>
<dbReference type="Pfam" id="PF25967">
    <property type="entry name" value="RND-MFP_C"/>
    <property type="match status" value="1"/>
</dbReference>
<dbReference type="AlphaFoldDB" id="A0A512RRZ7"/>
<feature type="domain" description="Multidrug resistance protein MdtA-like barrel-sandwich hybrid" evidence="5">
    <location>
        <begin position="60"/>
        <end position="199"/>
    </location>
</feature>
<dbReference type="Pfam" id="PF25944">
    <property type="entry name" value="Beta-barrel_RND"/>
    <property type="match status" value="1"/>
</dbReference>
<dbReference type="Proteomes" id="UP000321436">
    <property type="component" value="Unassembled WGS sequence"/>
</dbReference>
<dbReference type="PANTHER" id="PTHR30158">
    <property type="entry name" value="ACRA/E-RELATED COMPONENT OF DRUG EFFLUX TRANSPORTER"/>
    <property type="match status" value="1"/>
</dbReference>
<evidence type="ECO:0000259" key="4">
    <source>
        <dbReference type="Pfam" id="PF25876"/>
    </source>
</evidence>
<dbReference type="GO" id="GO:0005886">
    <property type="term" value="C:plasma membrane"/>
    <property type="evidence" value="ECO:0007669"/>
    <property type="project" value="UniProtKB-SubCell"/>
</dbReference>
<dbReference type="Pfam" id="PF25917">
    <property type="entry name" value="BSH_RND"/>
    <property type="match status" value="1"/>
</dbReference>
<evidence type="ECO:0000259" key="5">
    <source>
        <dbReference type="Pfam" id="PF25917"/>
    </source>
</evidence>
<evidence type="ECO:0000313" key="9">
    <source>
        <dbReference type="Proteomes" id="UP000321436"/>
    </source>
</evidence>
<dbReference type="GO" id="GO:0046677">
    <property type="term" value="P:response to antibiotic"/>
    <property type="evidence" value="ECO:0007669"/>
    <property type="project" value="TreeGrafter"/>
</dbReference>
<dbReference type="RefSeq" id="WP_146867026.1">
    <property type="nucleotide sequence ID" value="NZ_BKAU01000006.1"/>
</dbReference>
<dbReference type="InterPro" id="IPR058624">
    <property type="entry name" value="MdtA-like_HH"/>
</dbReference>
<evidence type="ECO:0000256" key="3">
    <source>
        <dbReference type="SAM" id="Coils"/>
    </source>
</evidence>
<keyword evidence="3" id="KW-0175">Coiled coil</keyword>
<proteinExistence type="inferred from homology"/>
<name>A0A512RRZ7_9BACT</name>
<dbReference type="InterPro" id="IPR006143">
    <property type="entry name" value="RND_pump_MFP"/>
</dbReference>
<dbReference type="Gene3D" id="2.40.30.170">
    <property type="match status" value="1"/>
</dbReference>
<accession>A0A512RRZ7</accession>
<dbReference type="Gene3D" id="2.40.50.100">
    <property type="match status" value="1"/>
</dbReference>
<dbReference type="InterPro" id="IPR058626">
    <property type="entry name" value="MdtA-like_b-barrel"/>
</dbReference>
<dbReference type="PROSITE" id="PS51257">
    <property type="entry name" value="PROKAR_LIPOPROTEIN"/>
    <property type="match status" value="1"/>
</dbReference>
<feature type="coiled-coil region" evidence="3">
    <location>
        <begin position="101"/>
        <end position="128"/>
    </location>
</feature>
<dbReference type="EMBL" id="BKAU01000006">
    <property type="protein sequence ID" value="GEP98452.1"/>
    <property type="molecule type" value="Genomic_DNA"/>
</dbReference>
<dbReference type="Pfam" id="PF25876">
    <property type="entry name" value="HH_MFP_RND"/>
    <property type="match status" value="1"/>
</dbReference>
<dbReference type="Gene3D" id="1.10.287.470">
    <property type="entry name" value="Helix hairpin bin"/>
    <property type="match status" value="1"/>
</dbReference>
<dbReference type="InterPro" id="IPR058625">
    <property type="entry name" value="MdtA-like_BSH"/>
</dbReference>
<protein>
    <submittedName>
        <fullName evidence="8">MexE family multidrug efflux RND transporter periplasmic adaptor subunit</fullName>
    </submittedName>
</protein>
<organism evidence="8 9">
    <name type="scientific">Chitinophaga cymbidii</name>
    <dbReference type="NCBI Taxonomy" id="1096750"/>
    <lineage>
        <taxon>Bacteria</taxon>
        <taxon>Pseudomonadati</taxon>
        <taxon>Bacteroidota</taxon>
        <taxon>Chitinophagia</taxon>
        <taxon>Chitinophagales</taxon>
        <taxon>Chitinophagaceae</taxon>
        <taxon>Chitinophaga</taxon>
    </lineage>
</organism>
<dbReference type="OrthoDB" id="9801814at2"/>
<dbReference type="GO" id="GO:0022857">
    <property type="term" value="F:transmembrane transporter activity"/>
    <property type="evidence" value="ECO:0007669"/>
    <property type="project" value="InterPro"/>
</dbReference>
<dbReference type="Gene3D" id="2.40.420.20">
    <property type="match status" value="1"/>
</dbReference>
<dbReference type="NCBIfam" id="TIGR01730">
    <property type="entry name" value="RND_mfp"/>
    <property type="match status" value="1"/>
</dbReference>
<comment type="similarity">
    <text evidence="2">Belongs to the membrane fusion protein (MFP) (TC 8.A.1) family.</text>
</comment>